<evidence type="ECO:0000313" key="1">
    <source>
        <dbReference type="EMBL" id="CAF1139349.1"/>
    </source>
</evidence>
<dbReference type="EMBL" id="CAJOBD010002973">
    <property type="protein sequence ID" value="CAF3920440.1"/>
    <property type="molecule type" value="Genomic_DNA"/>
</dbReference>
<dbReference type="EMBL" id="CAJNOT010001069">
    <property type="protein sequence ID" value="CAF1139349.1"/>
    <property type="molecule type" value="Genomic_DNA"/>
</dbReference>
<protein>
    <submittedName>
        <fullName evidence="1">Uncharacterized protein</fullName>
    </submittedName>
</protein>
<dbReference type="SUPFAM" id="SSF50978">
    <property type="entry name" value="WD40 repeat-like"/>
    <property type="match status" value="1"/>
</dbReference>
<evidence type="ECO:0000313" key="2">
    <source>
        <dbReference type="EMBL" id="CAF3920440.1"/>
    </source>
</evidence>
<reference evidence="1" key="1">
    <citation type="submission" date="2021-02" db="EMBL/GenBank/DDBJ databases">
        <authorList>
            <person name="Nowell W R."/>
        </authorList>
    </citation>
    <scope>NUCLEOTIDE SEQUENCE</scope>
</reference>
<dbReference type="InterPro" id="IPR036322">
    <property type="entry name" value="WD40_repeat_dom_sf"/>
</dbReference>
<evidence type="ECO:0000313" key="3">
    <source>
        <dbReference type="Proteomes" id="UP000663864"/>
    </source>
</evidence>
<name>A0A814RXQ3_9BILA</name>
<dbReference type="AlphaFoldDB" id="A0A814RXQ3"/>
<gene>
    <name evidence="2" type="ORF">JBS370_LOCUS21892</name>
    <name evidence="1" type="ORF">ZHD862_LOCUS19558</name>
</gene>
<proteinExistence type="predicted"/>
<accession>A0A814RXQ3</accession>
<sequence length="284" mass="33468">MSSELEVTQFTKFRIDGEEKIIGSTMPLYAAIAASPEYVIYYENKILSVYDQSQSCKKTISWSEKDGHVIDICWYNNKQFIILTKREFHLFNVDTEQIRMIHSLPKNDNDDSTYHRCTSHDECIMLCFSCPGTTIEEWTLTKCKKRWRSPKSCRQDEHICCLRLLSNILGLTIAKSTQEPRFELRQSETMSVLFSMQLTCQCYRFISMNDHNWLLVPYYYGRQELLLINTNEKTLKIIDIPLLIHTYDYNGNVNQMIWNVALMSGNNSYLIVRRDRSICFHNIK</sequence>
<dbReference type="Proteomes" id="UP000663864">
    <property type="component" value="Unassembled WGS sequence"/>
</dbReference>
<organism evidence="1 3">
    <name type="scientific">Rotaria sordida</name>
    <dbReference type="NCBI Taxonomy" id="392033"/>
    <lineage>
        <taxon>Eukaryota</taxon>
        <taxon>Metazoa</taxon>
        <taxon>Spiralia</taxon>
        <taxon>Gnathifera</taxon>
        <taxon>Rotifera</taxon>
        <taxon>Eurotatoria</taxon>
        <taxon>Bdelloidea</taxon>
        <taxon>Philodinida</taxon>
        <taxon>Philodinidae</taxon>
        <taxon>Rotaria</taxon>
    </lineage>
</organism>
<comment type="caution">
    <text evidence="1">The sequence shown here is derived from an EMBL/GenBank/DDBJ whole genome shotgun (WGS) entry which is preliminary data.</text>
</comment>
<dbReference type="Proteomes" id="UP000663836">
    <property type="component" value="Unassembled WGS sequence"/>
</dbReference>